<dbReference type="SUPFAM" id="SSF55729">
    <property type="entry name" value="Acyl-CoA N-acyltransferases (Nat)"/>
    <property type="match status" value="1"/>
</dbReference>
<protein>
    <recommendedName>
        <fullName evidence="1">N-acetyltransferase domain-containing protein</fullName>
    </recommendedName>
</protein>
<dbReference type="Pfam" id="PF13508">
    <property type="entry name" value="Acetyltransf_7"/>
    <property type="match status" value="1"/>
</dbReference>
<name>A0A7G9YSK5_9EURY</name>
<dbReference type="GO" id="GO:0016747">
    <property type="term" value="F:acyltransferase activity, transferring groups other than amino-acyl groups"/>
    <property type="evidence" value="ECO:0007669"/>
    <property type="project" value="InterPro"/>
</dbReference>
<dbReference type="EMBL" id="MT631457">
    <property type="protein sequence ID" value="QNO50989.1"/>
    <property type="molecule type" value="Genomic_DNA"/>
</dbReference>
<dbReference type="InterPro" id="IPR000182">
    <property type="entry name" value="GNAT_dom"/>
</dbReference>
<dbReference type="CDD" id="cd04301">
    <property type="entry name" value="NAT_SF"/>
    <property type="match status" value="1"/>
</dbReference>
<sequence length="138" mass="15509">MSEKYILVVRSPTAGEYQKLREVVEWENVDIKATEIGLHNSLFSVCVIFENKVIGCGRVIGDGSIYFYIQDVIVLPEFQGKGIGKRIMDAIMDYLKACAPPNAFVGLMAAKGVSRFYEQYGFKVRPSDAPGMFRICRK</sequence>
<evidence type="ECO:0000259" key="1">
    <source>
        <dbReference type="PROSITE" id="PS51186"/>
    </source>
</evidence>
<evidence type="ECO:0000313" key="2">
    <source>
        <dbReference type="EMBL" id="QNO50989.1"/>
    </source>
</evidence>
<dbReference type="AlphaFoldDB" id="A0A7G9YSK5"/>
<dbReference type="Gene3D" id="3.40.630.30">
    <property type="match status" value="1"/>
</dbReference>
<dbReference type="PANTHER" id="PTHR43233:SF1">
    <property type="entry name" value="FAMILY N-ACETYLTRANSFERASE, PUTATIVE (AFU_ORTHOLOGUE AFUA_6G03350)-RELATED"/>
    <property type="match status" value="1"/>
</dbReference>
<feature type="domain" description="N-acetyltransferase" evidence="1">
    <location>
        <begin position="7"/>
        <end position="138"/>
    </location>
</feature>
<dbReference type="PANTHER" id="PTHR43233">
    <property type="entry name" value="FAMILY N-ACETYLTRANSFERASE, PUTATIVE (AFU_ORTHOLOGUE AFUA_6G03350)-RELATED"/>
    <property type="match status" value="1"/>
</dbReference>
<dbReference type="PROSITE" id="PS51186">
    <property type="entry name" value="GNAT"/>
    <property type="match status" value="1"/>
</dbReference>
<reference evidence="2" key="1">
    <citation type="submission" date="2020-06" db="EMBL/GenBank/DDBJ databases">
        <title>Unique genomic features of the anaerobic methanotrophic archaea.</title>
        <authorList>
            <person name="Chadwick G.L."/>
            <person name="Skennerton C.T."/>
            <person name="Laso-Perez R."/>
            <person name="Leu A.O."/>
            <person name="Speth D.R."/>
            <person name="Yu H."/>
            <person name="Morgan-Lang C."/>
            <person name="Hatzenpichler R."/>
            <person name="Goudeau D."/>
            <person name="Malmstrom R."/>
            <person name="Brazelton W.J."/>
            <person name="Woyke T."/>
            <person name="Hallam S.J."/>
            <person name="Tyson G.W."/>
            <person name="Wegener G."/>
            <person name="Boetius A."/>
            <person name="Orphan V."/>
        </authorList>
    </citation>
    <scope>NUCLEOTIDE SEQUENCE</scope>
</reference>
<organism evidence="2">
    <name type="scientific">Candidatus Methanophagaceae archaeon ANME-1 ERB6</name>
    <dbReference type="NCBI Taxonomy" id="2759912"/>
    <lineage>
        <taxon>Archaea</taxon>
        <taxon>Methanobacteriati</taxon>
        <taxon>Methanobacteriota</taxon>
        <taxon>Stenosarchaea group</taxon>
        <taxon>Methanomicrobia</taxon>
        <taxon>Candidatus Methanophagales</taxon>
        <taxon>Candidatus Methanophagaceae</taxon>
    </lineage>
</organism>
<gene>
    <name evidence="2" type="ORF">LCGFKGIO_00022</name>
</gene>
<accession>A0A7G9YSK5</accession>
<dbReference type="InterPro" id="IPR016181">
    <property type="entry name" value="Acyl_CoA_acyltransferase"/>
</dbReference>
<proteinExistence type="predicted"/>
<dbReference type="InterPro" id="IPR053144">
    <property type="entry name" value="Acetyltransferase_Butenolide"/>
</dbReference>